<evidence type="ECO:0000259" key="4">
    <source>
        <dbReference type="Pfam" id="PF13458"/>
    </source>
</evidence>
<organism evidence="5 6">
    <name type="scientific">Aedoeadaptatus ivorii</name>
    <dbReference type="NCBI Taxonomy" id="54006"/>
    <lineage>
        <taxon>Bacteria</taxon>
        <taxon>Bacillati</taxon>
        <taxon>Bacillota</taxon>
        <taxon>Tissierellia</taxon>
        <taxon>Tissierellales</taxon>
        <taxon>Peptoniphilaceae</taxon>
        <taxon>Aedoeadaptatus</taxon>
    </lineage>
</organism>
<dbReference type="InterPro" id="IPR051010">
    <property type="entry name" value="BCAA_transport"/>
</dbReference>
<dbReference type="RefSeq" id="WP_126464602.1">
    <property type="nucleotide sequence ID" value="NZ_LR134523.1"/>
</dbReference>
<feature type="domain" description="Leucine-binding protein" evidence="4">
    <location>
        <begin position="25"/>
        <end position="343"/>
    </location>
</feature>
<evidence type="ECO:0000256" key="2">
    <source>
        <dbReference type="ARBA" id="ARBA00022729"/>
    </source>
</evidence>
<dbReference type="AlphaFoldDB" id="A0A3S4Z2V0"/>
<dbReference type="Proteomes" id="UP000269544">
    <property type="component" value="Chromosome"/>
</dbReference>
<dbReference type="KEGG" id="piv:NCTC13079_00117"/>
<dbReference type="Pfam" id="PF13458">
    <property type="entry name" value="Peripla_BP_6"/>
    <property type="match status" value="1"/>
</dbReference>
<evidence type="ECO:0000256" key="1">
    <source>
        <dbReference type="ARBA" id="ARBA00010062"/>
    </source>
</evidence>
<dbReference type="PANTHER" id="PTHR30483:SF6">
    <property type="entry name" value="PERIPLASMIC BINDING PROTEIN OF ABC TRANSPORTER FOR NATURAL AMINO ACIDS"/>
    <property type="match status" value="1"/>
</dbReference>
<feature type="signal peptide" evidence="3">
    <location>
        <begin position="1"/>
        <end position="18"/>
    </location>
</feature>
<protein>
    <submittedName>
        <fullName evidence="5">Leucine-specific-binding protein</fullName>
    </submittedName>
</protein>
<dbReference type="Gene3D" id="3.40.50.2300">
    <property type="match status" value="2"/>
</dbReference>
<gene>
    <name evidence="5" type="primary">livK</name>
    <name evidence="5" type="ORF">NCTC13079_00117</name>
</gene>
<dbReference type="InterPro" id="IPR028082">
    <property type="entry name" value="Peripla_BP_I"/>
</dbReference>
<dbReference type="EMBL" id="LR134523">
    <property type="protein sequence ID" value="VEJ34370.1"/>
    <property type="molecule type" value="Genomic_DNA"/>
</dbReference>
<sequence>MIWLMILLLCLTTACSPAKEVPKDEIVVGVFEPLNGIYGESGRETLRGVTLANERRPRALGKKVVLSVYNTKSQTFESANAVAILTDKGANGLIGTFGTDSMNQAKPAIAAAEVPALTGSTSPDLAKNYWITQISVDDVEQAKAMAQYAVEDLGLRDIALVIDAEMRYGAHLAYTFEHMVPTDVNIYKVYYHSGETRFRNEIDRLKKLPIDGIYCPGDAATSAYLLSALKKEMPDVAVMGADRWENPSFYEIAKDAAEGAYFTAHYARYDTFNAASETFHKAYEKKYGESPTSYAAIGYDAYNLFLDAAESAGSDAPEAVAKELRHLERFDGALGIADRRGPRRVPILKQYGKRGRYVETVEVPR</sequence>
<dbReference type="PANTHER" id="PTHR30483">
    <property type="entry name" value="LEUCINE-SPECIFIC-BINDING PROTEIN"/>
    <property type="match status" value="1"/>
</dbReference>
<reference evidence="5 6" key="1">
    <citation type="submission" date="2018-12" db="EMBL/GenBank/DDBJ databases">
        <authorList>
            <consortium name="Pathogen Informatics"/>
        </authorList>
    </citation>
    <scope>NUCLEOTIDE SEQUENCE [LARGE SCALE GENOMIC DNA]</scope>
    <source>
        <strain evidence="5 6">NCTC13079</strain>
    </source>
</reference>
<name>A0A3S4Z2V0_9FIRM</name>
<dbReference type="SUPFAM" id="SSF53822">
    <property type="entry name" value="Periplasmic binding protein-like I"/>
    <property type="match status" value="1"/>
</dbReference>
<evidence type="ECO:0000313" key="6">
    <source>
        <dbReference type="Proteomes" id="UP000269544"/>
    </source>
</evidence>
<proteinExistence type="inferred from homology"/>
<dbReference type="OrthoDB" id="9783240at2"/>
<comment type="similarity">
    <text evidence="1">Belongs to the leucine-binding protein family.</text>
</comment>
<evidence type="ECO:0000313" key="5">
    <source>
        <dbReference type="EMBL" id="VEJ34370.1"/>
    </source>
</evidence>
<feature type="chain" id="PRO_5018671644" evidence="3">
    <location>
        <begin position="19"/>
        <end position="365"/>
    </location>
</feature>
<accession>A0A3S4Z2V0</accession>
<dbReference type="InterPro" id="IPR028081">
    <property type="entry name" value="Leu-bd"/>
</dbReference>
<evidence type="ECO:0000256" key="3">
    <source>
        <dbReference type="SAM" id="SignalP"/>
    </source>
</evidence>
<keyword evidence="2 3" id="KW-0732">Signal</keyword>
<keyword evidence="6" id="KW-1185">Reference proteome</keyword>